<keyword evidence="2" id="KW-1185">Reference proteome</keyword>
<organism evidence="1 2">
    <name type="scientific">Phtheirospermum japonicum</name>
    <dbReference type="NCBI Taxonomy" id="374723"/>
    <lineage>
        <taxon>Eukaryota</taxon>
        <taxon>Viridiplantae</taxon>
        <taxon>Streptophyta</taxon>
        <taxon>Embryophyta</taxon>
        <taxon>Tracheophyta</taxon>
        <taxon>Spermatophyta</taxon>
        <taxon>Magnoliopsida</taxon>
        <taxon>eudicotyledons</taxon>
        <taxon>Gunneridae</taxon>
        <taxon>Pentapetalae</taxon>
        <taxon>asterids</taxon>
        <taxon>lamiids</taxon>
        <taxon>Lamiales</taxon>
        <taxon>Orobanchaceae</taxon>
        <taxon>Orobanchaceae incertae sedis</taxon>
        <taxon>Phtheirospermum</taxon>
    </lineage>
</organism>
<dbReference type="OrthoDB" id="1099638at2759"/>
<dbReference type="PANTHER" id="PTHR33103">
    <property type="entry name" value="OS01G0153900 PROTEIN"/>
    <property type="match status" value="1"/>
</dbReference>
<sequence length="506" mass="55193">MSGNGSRIQGVIRGDDRTGRATVGPEALKGLLLILLLCTSLPEVIEKSPQNWYSEKAGPDAGCSRHSGGFRSAREHAFALNHFRCNPSVEPAVRTAFMKQAAVRYRYMMTTFKNVLGFRKPNCLCQEIWEKWLAYWSLPEVIEKSEKARLGPGGSSCPLSAAASSAPSLAAEHLTVAAPLSPHQLVPGEHLDQDQHMPLLVSLIHRDAASPQARWRLPEVIAKSEEAPVVLAIADGLPDVTKSKILKVILAKDKLSDDVDFNVIAHMTSCFSGRDLKGTEIRDVTIGYNEIIDLLKGIFVSRTPLTDVILGKRENNSVTPKLERLILLNKTENVAASNSKKMKLEVMVQKSTYKLLFAQADGDFVDFLFSLMTIPLGGVETLLGNSTYVTSIDNLYKSIGGNTYYGEHLSPNPFIGSSSSSPGLSLKSPKGDGNYVKGLSMYMVTDDLTVTPLGVTSSISVLNGLDIMLSDVEEWELDIGMEEGKGTSLFGQLSARRDSNPRHRDS</sequence>
<dbReference type="InterPro" id="IPR007750">
    <property type="entry name" value="DUF674"/>
</dbReference>
<dbReference type="EMBL" id="BMAC01000010">
    <property type="protein sequence ID" value="GFP79550.1"/>
    <property type="molecule type" value="Genomic_DNA"/>
</dbReference>
<evidence type="ECO:0000313" key="1">
    <source>
        <dbReference type="EMBL" id="GFP79550.1"/>
    </source>
</evidence>
<protein>
    <submittedName>
        <fullName evidence="1">Uncharacterized protein</fullName>
    </submittedName>
</protein>
<dbReference type="Gene3D" id="1.10.8.60">
    <property type="match status" value="1"/>
</dbReference>
<dbReference type="AlphaFoldDB" id="A0A830AXU0"/>
<accession>A0A830AXU0</accession>
<gene>
    <name evidence="1" type="ORF">PHJA_000098500</name>
</gene>
<name>A0A830AXU0_9LAMI</name>
<evidence type="ECO:0000313" key="2">
    <source>
        <dbReference type="Proteomes" id="UP000653305"/>
    </source>
</evidence>
<dbReference type="Proteomes" id="UP000653305">
    <property type="component" value="Unassembled WGS sequence"/>
</dbReference>
<reference evidence="1" key="1">
    <citation type="submission" date="2020-07" db="EMBL/GenBank/DDBJ databases">
        <title>Ethylene signaling mediates host invasion by parasitic plants.</title>
        <authorList>
            <person name="Yoshida S."/>
        </authorList>
    </citation>
    <scope>NUCLEOTIDE SEQUENCE</scope>
    <source>
        <strain evidence="1">Okayama</strain>
    </source>
</reference>
<comment type="caution">
    <text evidence="1">The sequence shown here is derived from an EMBL/GenBank/DDBJ whole genome shotgun (WGS) entry which is preliminary data.</text>
</comment>
<dbReference type="Pfam" id="PF05056">
    <property type="entry name" value="DUF674"/>
    <property type="match status" value="2"/>
</dbReference>
<dbReference type="PANTHER" id="PTHR33103:SF19">
    <property type="entry name" value="OS09G0544700 PROTEIN"/>
    <property type="match status" value="1"/>
</dbReference>
<proteinExistence type="predicted"/>